<dbReference type="EMBL" id="NHPJ01000076">
    <property type="protein sequence ID" value="OYR56862.1"/>
    <property type="molecule type" value="Genomic_DNA"/>
</dbReference>
<name>A0A256IL36_9EURY</name>
<accession>A0A256IL36</accession>
<protein>
    <submittedName>
        <fullName evidence="2">Uncharacterized protein</fullName>
    </submittedName>
</protein>
<dbReference type="AlphaFoldDB" id="A0A256IL36"/>
<feature type="non-terminal residue" evidence="2">
    <location>
        <position position="67"/>
    </location>
</feature>
<evidence type="ECO:0000256" key="1">
    <source>
        <dbReference type="SAM" id="MobiDB-lite"/>
    </source>
</evidence>
<feature type="compositionally biased region" description="Gly residues" evidence="1">
    <location>
        <begin position="24"/>
        <end position="34"/>
    </location>
</feature>
<sequence length="67" mass="6485">MNDDEPRLGFLIEGSTDGRVADGGEAGTGGGDAAVGGTADGESVGEGATERSAALAFARDVVGDVET</sequence>
<reference evidence="2 3" key="1">
    <citation type="journal article" date="2014" name="Front. Microbiol.">
        <title>Population and genomic analysis of the genus Halorubrum.</title>
        <authorList>
            <person name="Fullmer M.S."/>
            <person name="Soucy S.M."/>
            <person name="Swithers K.S."/>
            <person name="Makkay A.M."/>
            <person name="Wheeler R."/>
            <person name="Ventosa A."/>
            <person name="Gogarten J.P."/>
            <person name="Papke R.T."/>
        </authorList>
    </citation>
    <scope>NUCLEOTIDE SEQUENCE [LARGE SCALE GENOMIC DNA]</scope>
    <source>
        <strain evidence="2 3">Cb34</strain>
    </source>
</reference>
<evidence type="ECO:0000313" key="3">
    <source>
        <dbReference type="Proteomes" id="UP000216308"/>
    </source>
</evidence>
<evidence type="ECO:0000313" key="2">
    <source>
        <dbReference type="EMBL" id="OYR56862.1"/>
    </source>
</evidence>
<gene>
    <name evidence="2" type="ORF">DJ70_07245</name>
</gene>
<keyword evidence="3" id="KW-1185">Reference proteome</keyword>
<organism evidence="2 3">
    <name type="scientific">Halorubrum halodurans</name>
    <dbReference type="NCBI Taxonomy" id="1383851"/>
    <lineage>
        <taxon>Archaea</taxon>
        <taxon>Methanobacteriati</taxon>
        <taxon>Methanobacteriota</taxon>
        <taxon>Stenosarchaea group</taxon>
        <taxon>Halobacteria</taxon>
        <taxon>Halobacteriales</taxon>
        <taxon>Haloferacaceae</taxon>
        <taxon>Halorubrum</taxon>
    </lineage>
</organism>
<feature type="region of interest" description="Disordered" evidence="1">
    <location>
        <begin position="1"/>
        <end position="47"/>
    </location>
</feature>
<comment type="caution">
    <text evidence="2">The sequence shown here is derived from an EMBL/GenBank/DDBJ whole genome shotgun (WGS) entry which is preliminary data.</text>
</comment>
<dbReference type="Proteomes" id="UP000216308">
    <property type="component" value="Unassembled WGS sequence"/>
</dbReference>
<dbReference type="RefSeq" id="WP_179233998.1">
    <property type="nucleotide sequence ID" value="NZ_NHPJ01000076.1"/>
</dbReference>
<proteinExistence type="predicted"/>